<proteinExistence type="predicted"/>
<dbReference type="OrthoDB" id="446094at2"/>
<keyword evidence="1" id="KW-0238">DNA-binding</keyword>
<dbReference type="STRING" id="128403.WA1_33370"/>
<dbReference type="Pfam" id="PF07282">
    <property type="entry name" value="Cas12f1-like_TNB"/>
    <property type="match status" value="1"/>
</dbReference>
<keyword evidence="4" id="KW-1185">Reference proteome</keyword>
<dbReference type="GO" id="GO:0003677">
    <property type="term" value="F:DNA binding"/>
    <property type="evidence" value="ECO:0007669"/>
    <property type="project" value="UniProtKB-KW"/>
</dbReference>
<gene>
    <name evidence="3" type="ORF">WA1_33370</name>
</gene>
<feature type="domain" description="Cas12f1-like TNB" evidence="2">
    <location>
        <begin position="359"/>
        <end position="424"/>
    </location>
</feature>
<accession>A0A139X2I2</accession>
<dbReference type="Proteomes" id="UP000076925">
    <property type="component" value="Unassembled WGS sequence"/>
</dbReference>
<evidence type="ECO:0000259" key="2">
    <source>
        <dbReference type="Pfam" id="PF07282"/>
    </source>
</evidence>
<evidence type="ECO:0000313" key="3">
    <source>
        <dbReference type="EMBL" id="KYC38905.1"/>
    </source>
</evidence>
<reference evidence="3 4" key="1">
    <citation type="journal article" date="2013" name="Genome Biol. Evol.">
        <title>Genomes of Stigonematalean cyanobacteria (subsection V) and the evolution of oxygenic photosynthesis from prokaryotes to plastids.</title>
        <authorList>
            <person name="Dagan T."/>
            <person name="Roettger M."/>
            <person name="Stucken K."/>
            <person name="Landan G."/>
            <person name="Koch R."/>
            <person name="Major P."/>
            <person name="Gould S.B."/>
            <person name="Goremykin V.V."/>
            <person name="Rippka R."/>
            <person name="Tandeau de Marsac N."/>
            <person name="Gugger M."/>
            <person name="Lockhart P.J."/>
            <person name="Allen J.F."/>
            <person name="Brune I."/>
            <person name="Maus I."/>
            <person name="Puhler A."/>
            <person name="Martin W.F."/>
        </authorList>
    </citation>
    <scope>NUCLEOTIDE SEQUENCE [LARGE SCALE GENOMIC DNA]</scope>
    <source>
        <strain evidence="3 4">PCC 7110</strain>
    </source>
</reference>
<sequence length="475" mass="54673">MSKRRNQSKSKKKSAVLIRTDVWDLKATPEQKSLMILTIDEYRKFLNPLVIIVNAQWINLVDLTSKERINAVEKMIHKTADNPDPRHKYFQSVIKKYPSFQKFPSYLRRAAVADAIGIVSSFQTRYSQWQSGDRKHRLALPPSLTAMCNTYPALYKGQQVKYRNNYQLIDLKVWNGTDWVWINCIPVKKHGLNRHLVDGNKIKSPSLVVNKHTCQLSMPVEVKTVYLDESDFVCSVDMGINNAATASIVGRDGTVKARKFINSARDIDRRNKRRMMIARKSRQTKNMTKSDLPLGFCKGHYRKSSHINLQISKTVARGIVEFAKFHNVKVIVFENLEGWKAKAGKKGTLQKQKFHLWCHRKIVEIVTNRWTELGGKIVFINPKYTSAYAYDGSGKVKRDQTNYSLCRFKTGKKYHSDLNASYNIAARYWYAVIMGDDNYSRVFDSQSSDDTSRTPIILGTLRSLCAERTLRERAA</sequence>
<dbReference type="AlphaFoldDB" id="A0A139X2I2"/>
<name>A0A139X2I2_9CYAN</name>
<evidence type="ECO:0000313" key="4">
    <source>
        <dbReference type="Proteomes" id="UP000076925"/>
    </source>
</evidence>
<dbReference type="InterPro" id="IPR010095">
    <property type="entry name" value="Cas12f1-like_TNB"/>
</dbReference>
<dbReference type="RefSeq" id="WP_017743732.1">
    <property type="nucleotide sequence ID" value="NZ_KQ976354.1"/>
</dbReference>
<dbReference type="EMBL" id="ANNX02000036">
    <property type="protein sequence ID" value="KYC38905.1"/>
    <property type="molecule type" value="Genomic_DNA"/>
</dbReference>
<organism evidence="3 4">
    <name type="scientific">Scytonema hofmannii PCC 7110</name>
    <dbReference type="NCBI Taxonomy" id="128403"/>
    <lineage>
        <taxon>Bacteria</taxon>
        <taxon>Bacillati</taxon>
        <taxon>Cyanobacteriota</taxon>
        <taxon>Cyanophyceae</taxon>
        <taxon>Nostocales</taxon>
        <taxon>Scytonemataceae</taxon>
        <taxon>Scytonema</taxon>
    </lineage>
</organism>
<protein>
    <submittedName>
        <fullName evidence="3">Transposase</fullName>
    </submittedName>
</protein>
<dbReference type="NCBIfam" id="TIGR01766">
    <property type="entry name" value="IS200/IS605 family accessory protein TnpB-like domain"/>
    <property type="match status" value="1"/>
</dbReference>
<evidence type="ECO:0000256" key="1">
    <source>
        <dbReference type="ARBA" id="ARBA00023125"/>
    </source>
</evidence>
<comment type="caution">
    <text evidence="3">The sequence shown here is derived from an EMBL/GenBank/DDBJ whole genome shotgun (WGS) entry which is preliminary data.</text>
</comment>